<gene>
    <name evidence="1" type="ORF">PR001_g26083</name>
</gene>
<dbReference type="Proteomes" id="UP000429607">
    <property type="component" value="Unassembled WGS sequence"/>
</dbReference>
<name>A0A6A3HVW7_9STRA</name>
<dbReference type="AlphaFoldDB" id="A0A6A3HVW7"/>
<proteinExistence type="predicted"/>
<dbReference type="SUPFAM" id="SSF56672">
    <property type="entry name" value="DNA/RNA polymerases"/>
    <property type="match status" value="1"/>
</dbReference>
<organism evidence="1 2">
    <name type="scientific">Phytophthora rubi</name>
    <dbReference type="NCBI Taxonomy" id="129364"/>
    <lineage>
        <taxon>Eukaryota</taxon>
        <taxon>Sar</taxon>
        <taxon>Stramenopiles</taxon>
        <taxon>Oomycota</taxon>
        <taxon>Peronosporomycetes</taxon>
        <taxon>Peronosporales</taxon>
        <taxon>Peronosporaceae</taxon>
        <taxon>Phytophthora</taxon>
    </lineage>
</organism>
<reference evidence="1 2" key="1">
    <citation type="submission" date="2018-09" db="EMBL/GenBank/DDBJ databases">
        <title>Genomic investigation of the strawberry pathogen Phytophthora fragariae indicates pathogenicity is determined by transcriptional variation in three key races.</title>
        <authorList>
            <person name="Adams T.M."/>
            <person name="Armitage A.D."/>
            <person name="Sobczyk M.K."/>
            <person name="Bates H.J."/>
            <person name="Dunwell J.M."/>
            <person name="Nellist C.F."/>
            <person name="Harrison R.J."/>
        </authorList>
    </citation>
    <scope>NUCLEOTIDE SEQUENCE [LARGE SCALE GENOMIC DNA]</scope>
    <source>
        <strain evidence="1 2">SCRP249</strain>
    </source>
</reference>
<dbReference type="InterPro" id="IPR043502">
    <property type="entry name" value="DNA/RNA_pol_sf"/>
</dbReference>
<dbReference type="EMBL" id="QXFV01003753">
    <property type="protein sequence ID" value="KAE8974160.1"/>
    <property type="molecule type" value="Genomic_DNA"/>
</dbReference>
<dbReference type="InterPro" id="IPR043128">
    <property type="entry name" value="Rev_trsase/Diguanyl_cyclase"/>
</dbReference>
<evidence type="ECO:0000313" key="2">
    <source>
        <dbReference type="Proteomes" id="UP000429607"/>
    </source>
</evidence>
<evidence type="ECO:0000313" key="1">
    <source>
        <dbReference type="EMBL" id="KAE8974160.1"/>
    </source>
</evidence>
<dbReference type="PANTHER" id="PTHR37984">
    <property type="entry name" value="PROTEIN CBG26694"/>
    <property type="match status" value="1"/>
</dbReference>
<evidence type="ECO:0008006" key="3">
    <source>
        <dbReference type="Google" id="ProtNLM"/>
    </source>
</evidence>
<dbReference type="InterPro" id="IPR050951">
    <property type="entry name" value="Retrovirus_Pol_polyprotein"/>
</dbReference>
<comment type="caution">
    <text evidence="1">The sequence shown here is derived from an EMBL/GenBank/DDBJ whole genome shotgun (WGS) entry which is preliminary data.</text>
</comment>
<sequence>MTVFQRNIPAPPQLNPVLGRSSYIDDIVCRAETWEQLCIDLNRLLYRLRYWGILVSLPKSEFGKKTIPYLSHEIGAEGIRAKPKIAKGVEDLPFPSTLKGVQSFLGSLNYYTKFIEDLVVAAVLYELTDEQIRAGRDLSRAKEVFEVLKRKIVSTPLLRHPDSEKPFVIIIHANPWAACAVSGQEYDGVIFVSQGERCMTKNSDITQLERR</sequence>
<protein>
    <recommendedName>
        <fullName evidence="3">Reverse transcriptase domain-containing protein</fullName>
    </recommendedName>
</protein>
<accession>A0A6A3HVW7</accession>
<dbReference type="Gene3D" id="3.30.70.270">
    <property type="match status" value="2"/>
</dbReference>
<dbReference type="PANTHER" id="PTHR37984:SF5">
    <property type="entry name" value="PROTEIN NYNRIN-LIKE"/>
    <property type="match status" value="1"/>
</dbReference>